<name>A0A366KC21_9BIFI</name>
<reference evidence="1 2" key="1">
    <citation type="submission" date="2017-10" db="EMBL/GenBank/DDBJ databases">
        <title>Bifidobacterium xylocopum sp. nov. and Bifidobacterium aemilianum sp. nov., from the carpenter bee (Xylocopa violacea) digestive tract.</title>
        <authorList>
            <person name="Alberoni D."/>
            <person name="Baffoni L."/>
            <person name="Di Gioia D."/>
            <person name="Gaggia F."/>
            <person name="Biavati B."/>
        </authorList>
    </citation>
    <scope>NUCLEOTIDE SEQUENCE [LARGE SCALE GENOMIC DNA]</scope>
    <source>
        <strain evidence="1 2">XV10</strain>
    </source>
</reference>
<keyword evidence="2" id="KW-1185">Reference proteome</keyword>
<evidence type="ECO:0000313" key="2">
    <source>
        <dbReference type="Proteomes" id="UP000252530"/>
    </source>
</evidence>
<dbReference type="EMBL" id="PDCG01000002">
    <property type="protein sequence ID" value="RBP98201.1"/>
    <property type="molecule type" value="Genomic_DNA"/>
</dbReference>
<dbReference type="OrthoDB" id="3243184at2"/>
<dbReference type="AlphaFoldDB" id="A0A366KC21"/>
<sequence length="239" mass="27020">MFEGEGPTDNHLGKSAAAIAPLVGQLRRDRKELGIGEAVRLWMDGPFDRWLRCLVEDEEFRQEPLRDSDGSLARDGYSQDDTLAPIIYPYMPPDEDINLLAVGASEMLSIRDALIISLVAGTGQEDDKQVMMNLACHPHDPATVDTLYHLLQQAFTKDEPPADRGRCRRGLFILDEMSWRLESPARAQILAVVAYCCWWMGYKEVHQYSREAIEMDPNCTLAAIVCSALDHHIWPAWIH</sequence>
<proteinExistence type="predicted"/>
<evidence type="ECO:0000313" key="1">
    <source>
        <dbReference type="EMBL" id="RBP98201.1"/>
    </source>
</evidence>
<dbReference type="Proteomes" id="UP000252530">
    <property type="component" value="Unassembled WGS sequence"/>
</dbReference>
<gene>
    <name evidence="1" type="ORF">CRD60_03420</name>
</gene>
<evidence type="ECO:0008006" key="3">
    <source>
        <dbReference type="Google" id="ProtNLM"/>
    </source>
</evidence>
<comment type="caution">
    <text evidence="1">The sequence shown here is derived from an EMBL/GenBank/DDBJ whole genome shotgun (WGS) entry which is preliminary data.</text>
</comment>
<protein>
    <recommendedName>
        <fullName evidence="3">DUF4192 domain-containing protein</fullName>
    </recommendedName>
</protein>
<organism evidence="1 2">
    <name type="scientific">Bifidobacterium aemilianum</name>
    <dbReference type="NCBI Taxonomy" id="2493120"/>
    <lineage>
        <taxon>Bacteria</taxon>
        <taxon>Bacillati</taxon>
        <taxon>Actinomycetota</taxon>
        <taxon>Actinomycetes</taxon>
        <taxon>Bifidobacteriales</taxon>
        <taxon>Bifidobacteriaceae</taxon>
        <taxon>Bifidobacterium</taxon>
    </lineage>
</organism>
<accession>A0A366KC21</accession>
<dbReference type="RefSeq" id="WP_113859885.1">
    <property type="nucleotide sequence ID" value="NZ_PDCG01000002.1"/>
</dbReference>